<dbReference type="CDD" id="cd17262">
    <property type="entry name" value="RMtype1_S_Aco12261I-TRD2-CR2"/>
    <property type="match status" value="1"/>
</dbReference>
<evidence type="ECO:0000256" key="1">
    <source>
        <dbReference type="ARBA" id="ARBA00010923"/>
    </source>
</evidence>
<dbReference type="GO" id="GO:0009307">
    <property type="term" value="P:DNA restriction-modification system"/>
    <property type="evidence" value="ECO:0007669"/>
    <property type="project" value="UniProtKB-KW"/>
</dbReference>
<keyword evidence="7" id="KW-1185">Reference proteome</keyword>
<accession>A0A0R2HJL5</accession>
<feature type="domain" description="Type I restriction modification DNA specificity" evidence="4">
    <location>
        <begin position="17"/>
        <end position="176"/>
    </location>
</feature>
<dbReference type="KEGG" id="pdm:ADU72_0889"/>
<keyword evidence="2" id="KW-0680">Restriction system</keyword>
<dbReference type="EMBL" id="CP012288">
    <property type="protein sequence ID" value="AMV66832.1"/>
    <property type="molecule type" value="Genomic_DNA"/>
</dbReference>
<dbReference type="InterPro" id="IPR052021">
    <property type="entry name" value="Type-I_RS_S_subunit"/>
</dbReference>
<proteinExistence type="inferred from homology"/>
<evidence type="ECO:0000313" key="7">
    <source>
        <dbReference type="Proteomes" id="UP000076244"/>
    </source>
</evidence>
<feature type="domain" description="Type I restriction modification DNA specificity" evidence="4">
    <location>
        <begin position="265"/>
        <end position="383"/>
    </location>
</feature>
<dbReference type="GO" id="GO:0009035">
    <property type="term" value="F:type I site-specific deoxyribonuclease activity"/>
    <property type="evidence" value="ECO:0007669"/>
    <property type="project" value="UniProtKB-EC"/>
</dbReference>
<keyword evidence="3" id="KW-0238">DNA-binding</keyword>
<dbReference type="AlphaFoldDB" id="A0A0R2HJL5"/>
<protein>
    <submittedName>
        <fullName evidence="5">Type I restriction-modification system, specificity subunit S</fullName>
        <ecNumber evidence="5">3.1.21.3</ecNumber>
    </submittedName>
</protein>
<dbReference type="InterPro" id="IPR044946">
    <property type="entry name" value="Restrct_endonuc_typeI_TRD_sf"/>
</dbReference>
<evidence type="ECO:0000256" key="2">
    <source>
        <dbReference type="ARBA" id="ARBA00022747"/>
    </source>
</evidence>
<reference evidence="7 8" key="1">
    <citation type="journal article" date="2016" name="PLoS ONE">
        <title>The Identification of Novel Diagnostic Marker Genes for the Detection of Beer Spoiling Pediococcus damnosus Strains Using the BlAst Diagnostic Gene findEr.</title>
        <authorList>
            <person name="Behr J."/>
            <person name="Geissler A.J."/>
            <person name="Schmid J."/>
            <person name="Zehe A."/>
            <person name="Vogel R.F."/>
        </authorList>
    </citation>
    <scope>NUCLEOTIDE SEQUENCE [LARGE SCALE GENOMIC DNA]</scope>
    <source>
        <strain evidence="5 8">TMW 2.1533</strain>
        <strain evidence="6 7">TMW 2.1535</strain>
    </source>
</reference>
<evidence type="ECO:0000256" key="3">
    <source>
        <dbReference type="ARBA" id="ARBA00023125"/>
    </source>
</evidence>
<dbReference type="GO" id="GO:0003677">
    <property type="term" value="F:DNA binding"/>
    <property type="evidence" value="ECO:0007669"/>
    <property type="project" value="UniProtKB-KW"/>
</dbReference>
<gene>
    <name evidence="5" type="ORF">ADU70_1804</name>
    <name evidence="6" type="ORF">ADU72_0889</name>
</gene>
<dbReference type="EC" id="3.1.21.3" evidence="5"/>
<keyword evidence="5" id="KW-0378">Hydrolase</keyword>
<dbReference type="REBASE" id="142050">
    <property type="entry name" value="S.Pda1533ORF1803P"/>
</dbReference>
<dbReference type="RefSeq" id="WP_056986101.1">
    <property type="nucleotide sequence ID" value="NZ_BAAAXI010000180.1"/>
</dbReference>
<sequence>MSDQKQPNVRFAGFDDAWELRKLDEVAEFKDNLRIPVTKSDRISGNIPYYGANGIQDYVKGYTHNGEFVLIAEDGANDVMNYPVHYVSGKVWVNNHAHVITGKNEVLDNLYLSSLIKSMNISSWLVGGGRAKLNGEILKKIPINLPTLDEQREIGTFFKGIDRLIAANQRQLEQLKTIKKLAMQKIFDQEWRFKGYTDPWEPRKFFNNIKRTIDFRGRTPKKLGMEWSEKGHLALSALNVKNGYIDKSVNAHYADENLYQKWMTGNELEKGQVLFTTEAPMGNVAQIPDNEKYVLSQRTIAFEVLDNEITNDFLAVILSSKNVFNRLQTLSSGATAKGVSQKSLAQLLITVPNSLKEQTRIGIFFKSLDSLIAANQSKSEQLKKLKKWFMQNMFI</sequence>
<evidence type="ECO:0000313" key="5">
    <source>
        <dbReference type="EMBL" id="AMV63272.1"/>
    </source>
</evidence>
<dbReference type="REBASE" id="142054">
    <property type="entry name" value="S.Pda1535ORF890P"/>
</dbReference>
<evidence type="ECO:0000313" key="6">
    <source>
        <dbReference type="EMBL" id="AMV66832.1"/>
    </source>
</evidence>
<evidence type="ECO:0000313" key="8">
    <source>
        <dbReference type="Proteomes" id="UP000076405"/>
    </source>
</evidence>
<dbReference type="Gene3D" id="3.90.220.20">
    <property type="entry name" value="DNA methylase specificity domains"/>
    <property type="match status" value="2"/>
</dbReference>
<dbReference type="Pfam" id="PF01420">
    <property type="entry name" value="Methylase_S"/>
    <property type="match status" value="2"/>
</dbReference>
<comment type="similarity">
    <text evidence="1">Belongs to the type-I restriction system S methylase family.</text>
</comment>
<dbReference type="PANTHER" id="PTHR30408">
    <property type="entry name" value="TYPE-1 RESTRICTION ENZYME ECOKI SPECIFICITY PROTEIN"/>
    <property type="match status" value="1"/>
</dbReference>
<dbReference type="EMBL" id="CP012275">
    <property type="protein sequence ID" value="AMV63272.1"/>
    <property type="molecule type" value="Genomic_DNA"/>
</dbReference>
<dbReference type="OrthoDB" id="9795776at2"/>
<evidence type="ECO:0000259" key="4">
    <source>
        <dbReference type="Pfam" id="PF01420"/>
    </source>
</evidence>
<dbReference type="Proteomes" id="UP000076405">
    <property type="component" value="Chromosome"/>
</dbReference>
<organism evidence="5 8">
    <name type="scientific">Pediococcus damnosus</name>
    <dbReference type="NCBI Taxonomy" id="51663"/>
    <lineage>
        <taxon>Bacteria</taxon>
        <taxon>Bacillati</taxon>
        <taxon>Bacillota</taxon>
        <taxon>Bacilli</taxon>
        <taxon>Lactobacillales</taxon>
        <taxon>Lactobacillaceae</taxon>
        <taxon>Pediococcus</taxon>
    </lineage>
</organism>
<dbReference type="SUPFAM" id="SSF116734">
    <property type="entry name" value="DNA methylase specificity domain"/>
    <property type="match status" value="2"/>
</dbReference>
<dbReference type="InterPro" id="IPR000055">
    <property type="entry name" value="Restrct_endonuc_typeI_TRD"/>
</dbReference>
<dbReference type="PANTHER" id="PTHR30408:SF12">
    <property type="entry name" value="TYPE I RESTRICTION ENZYME MJAVIII SPECIFICITY SUBUNIT"/>
    <property type="match status" value="1"/>
</dbReference>
<dbReference type="Proteomes" id="UP000076244">
    <property type="component" value="Chromosome"/>
</dbReference>
<name>A0A0R2HJL5_9LACO</name>